<sequence>MTPRNFPRTKAMQALKRKSWWGEFSVKLGWHWVSNALPNALLFVLSVFFRKILILQLVGLVLTYNFSNCDFNKIRVEYDQIIFSDLKKYMNGTKSTQFNYNISCNNPPDCLTEIQRVTFSPTHGCTSLHKEMFAVKTKATLTLQCPGYSGIQINNTQAKKNRKKREVTTNKCLKQASQLLGLWRRFSRIKGNKRNHLNYSHISKHQSKSSSLSR</sequence>
<dbReference type="Gene3D" id="1.20.1250.90">
    <property type="entry name" value="Thymic stromal lymphopoietin"/>
    <property type="match status" value="1"/>
</dbReference>
<name>A0ABM0RUK5_GALVR</name>
<reference evidence="2" key="1">
    <citation type="submission" date="2025-08" db="UniProtKB">
        <authorList>
            <consortium name="RefSeq"/>
        </authorList>
    </citation>
    <scope>IDENTIFICATION</scope>
</reference>
<evidence type="ECO:0000313" key="1">
    <source>
        <dbReference type="Proteomes" id="UP000694923"/>
    </source>
</evidence>
<protein>
    <submittedName>
        <fullName evidence="2">Thymic stromal lymphopoietin</fullName>
    </submittedName>
</protein>
<gene>
    <name evidence="2" type="primary">TSLP</name>
</gene>
<keyword evidence="1" id="KW-1185">Reference proteome</keyword>
<dbReference type="RefSeq" id="XP_008584296.1">
    <property type="nucleotide sequence ID" value="XM_008586074.1"/>
</dbReference>
<organism evidence="1 2">
    <name type="scientific">Galeopterus variegatus</name>
    <name type="common">Malayan flying lemur</name>
    <name type="synonym">Cynocephalus variegatus</name>
    <dbReference type="NCBI Taxonomy" id="482537"/>
    <lineage>
        <taxon>Eukaryota</taxon>
        <taxon>Metazoa</taxon>
        <taxon>Chordata</taxon>
        <taxon>Craniata</taxon>
        <taxon>Vertebrata</taxon>
        <taxon>Euteleostomi</taxon>
        <taxon>Mammalia</taxon>
        <taxon>Eutheria</taxon>
        <taxon>Euarchontoglires</taxon>
        <taxon>Dermoptera</taxon>
        <taxon>Cynocephalidae</taxon>
        <taxon>Galeopterus</taxon>
    </lineage>
</organism>
<dbReference type="GeneID" id="103601652"/>
<dbReference type="InterPro" id="IPR038329">
    <property type="entry name" value="TSLP_sf"/>
</dbReference>
<proteinExistence type="predicted"/>
<dbReference type="InterPro" id="IPR029189">
    <property type="entry name" value="TSLP"/>
</dbReference>
<accession>A0ABM0RUK5</accession>
<dbReference type="PANTHER" id="PTHR38003">
    <property type="entry name" value="THYMIC STROMAL LYMPHOPOIETIN"/>
    <property type="match status" value="1"/>
</dbReference>
<evidence type="ECO:0000313" key="2">
    <source>
        <dbReference type="RefSeq" id="XP_008584296.1"/>
    </source>
</evidence>
<dbReference type="Proteomes" id="UP000694923">
    <property type="component" value="Unplaced"/>
</dbReference>
<dbReference type="Pfam" id="PF15216">
    <property type="entry name" value="TSLP"/>
    <property type="match status" value="1"/>
</dbReference>
<dbReference type="PANTHER" id="PTHR38003:SF1">
    <property type="entry name" value="THYMIC STROMAL LYMPHOPOIETIN"/>
    <property type="match status" value="1"/>
</dbReference>